<name>A0A699Y5T8_HAELA</name>
<evidence type="ECO:0000313" key="3">
    <source>
        <dbReference type="Proteomes" id="UP000485058"/>
    </source>
</evidence>
<dbReference type="EMBL" id="BLLF01000002">
    <property type="protein sequence ID" value="GFH05590.1"/>
    <property type="molecule type" value="Genomic_DNA"/>
</dbReference>
<sequence length="189" mass="20061">MRAAKGGKPANTMPCTQHHVDVPPYPIPRPAHATSQRSKEQRRIDSENSRLAVRLMDLYGSQAPRAALNPGGVYQEAAQQQPGVDCSAAWAQRTALYVPDQLPRTCPLSSQYRPPAYAPSMRPSQQGSGQPPDSELRQQLLAAASFRHEQGGVPGAQVGVQTSLGSWAQAPSIAEAAAGHSSPSSPVAH</sequence>
<feature type="compositionally biased region" description="Basic and acidic residues" evidence="1">
    <location>
        <begin position="37"/>
        <end position="48"/>
    </location>
</feature>
<feature type="non-terminal residue" evidence="2">
    <location>
        <position position="1"/>
    </location>
</feature>
<dbReference type="Proteomes" id="UP000485058">
    <property type="component" value="Unassembled WGS sequence"/>
</dbReference>
<comment type="caution">
    <text evidence="2">The sequence shown here is derived from an EMBL/GenBank/DDBJ whole genome shotgun (WGS) entry which is preliminary data.</text>
</comment>
<feature type="non-terminal residue" evidence="2">
    <location>
        <position position="189"/>
    </location>
</feature>
<feature type="region of interest" description="Disordered" evidence="1">
    <location>
        <begin position="102"/>
        <end position="138"/>
    </location>
</feature>
<feature type="region of interest" description="Disordered" evidence="1">
    <location>
        <begin position="1"/>
        <end position="49"/>
    </location>
</feature>
<evidence type="ECO:0000256" key="1">
    <source>
        <dbReference type="SAM" id="MobiDB-lite"/>
    </source>
</evidence>
<gene>
    <name evidence="2" type="ORF">HaLaN_00077</name>
</gene>
<protein>
    <submittedName>
        <fullName evidence="2">Uncharacterized protein</fullName>
    </submittedName>
</protein>
<accession>A0A699Y5T8</accession>
<keyword evidence="3" id="KW-1185">Reference proteome</keyword>
<feature type="compositionally biased region" description="Polar residues" evidence="1">
    <location>
        <begin position="122"/>
        <end position="131"/>
    </location>
</feature>
<evidence type="ECO:0000313" key="2">
    <source>
        <dbReference type="EMBL" id="GFH05590.1"/>
    </source>
</evidence>
<organism evidence="2 3">
    <name type="scientific">Haematococcus lacustris</name>
    <name type="common">Green alga</name>
    <name type="synonym">Haematococcus pluvialis</name>
    <dbReference type="NCBI Taxonomy" id="44745"/>
    <lineage>
        <taxon>Eukaryota</taxon>
        <taxon>Viridiplantae</taxon>
        <taxon>Chlorophyta</taxon>
        <taxon>core chlorophytes</taxon>
        <taxon>Chlorophyceae</taxon>
        <taxon>CS clade</taxon>
        <taxon>Chlamydomonadales</taxon>
        <taxon>Haematococcaceae</taxon>
        <taxon>Haematococcus</taxon>
    </lineage>
</organism>
<dbReference type="AlphaFoldDB" id="A0A699Y5T8"/>
<reference evidence="2 3" key="1">
    <citation type="submission" date="2020-02" db="EMBL/GenBank/DDBJ databases">
        <title>Draft genome sequence of Haematococcus lacustris strain NIES-144.</title>
        <authorList>
            <person name="Morimoto D."/>
            <person name="Nakagawa S."/>
            <person name="Yoshida T."/>
            <person name="Sawayama S."/>
        </authorList>
    </citation>
    <scope>NUCLEOTIDE SEQUENCE [LARGE SCALE GENOMIC DNA]</scope>
    <source>
        <strain evidence="2 3">NIES-144</strain>
    </source>
</reference>
<proteinExistence type="predicted"/>